<accession>A0AA47N8H8</accession>
<name>A0AA47N8H8_MERPO</name>
<sequence>MVNPALLRTTLADDLLSHLGNLSVESRRACSLNMDEFVKHFASSHKNVSVHMQNSEHMRHTCVVGDERRAASYLGSVSSASARTLPQTLTLERLCTTMATMMVSRPRPMKMYCVYSITAGNTTRLVWKLVRMGPSMYPL</sequence>
<evidence type="ECO:0000313" key="2">
    <source>
        <dbReference type="Proteomes" id="UP001174136"/>
    </source>
</evidence>
<reference evidence="1" key="1">
    <citation type="journal article" date="2023" name="Front. Mar. Sci.">
        <title>A new Merluccius polli reference genome to investigate the effects of global change in West African waters.</title>
        <authorList>
            <person name="Mateo J.L."/>
            <person name="Blanco-Fernandez C."/>
            <person name="Garcia-Vazquez E."/>
            <person name="Machado-Schiaffino G."/>
        </authorList>
    </citation>
    <scope>NUCLEOTIDE SEQUENCE</scope>
    <source>
        <strain evidence="1">C29</strain>
        <tissue evidence="1">Fin</tissue>
    </source>
</reference>
<keyword evidence="2" id="KW-1185">Reference proteome</keyword>
<protein>
    <submittedName>
        <fullName evidence="1">Uncharacterized protein</fullName>
    </submittedName>
</protein>
<organism evidence="1 2">
    <name type="scientific">Merluccius polli</name>
    <name type="common">Benguela hake</name>
    <name type="synonym">Merluccius cadenati</name>
    <dbReference type="NCBI Taxonomy" id="89951"/>
    <lineage>
        <taxon>Eukaryota</taxon>
        <taxon>Metazoa</taxon>
        <taxon>Chordata</taxon>
        <taxon>Craniata</taxon>
        <taxon>Vertebrata</taxon>
        <taxon>Euteleostomi</taxon>
        <taxon>Actinopterygii</taxon>
        <taxon>Neopterygii</taxon>
        <taxon>Teleostei</taxon>
        <taxon>Neoteleostei</taxon>
        <taxon>Acanthomorphata</taxon>
        <taxon>Zeiogadaria</taxon>
        <taxon>Gadariae</taxon>
        <taxon>Gadiformes</taxon>
        <taxon>Gadoidei</taxon>
        <taxon>Merlucciidae</taxon>
        <taxon>Merluccius</taxon>
    </lineage>
</organism>
<comment type="caution">
    <text evidence="1">The sequence shown here is derived from an EMBL/GenBank/DDBJ whole genome shotgun (WGS) entry which is preliminary data.</text>
</comment>
<dbReference type="AlphaFoldDB" id="A0AA47N8H8"/>
<dbReference type="Proteomes" id="UP001174136">
    <property type="component" value="Unassembled WGS sequence"/>
</dbReference>
<dbReference type="EMBL" id="JAOPHQ010000570">
    <property type="protein sequence ID" value="KAK0154362.1"/>
    <property type="molecule type" value="Genomic_DNA"/>
</dbReference>
<evidence type="ECO:0000313" key="1">
    <source>
        <dbReference type="EMBL" id="KAK0154362.1"/>
    </source>
</evidence>
<gene>
    <name evidence="1" type="ORF">N1851_003582</name>
</gene>
<proteinExistence type="predicted"/>